<proteinExistence type="predicted"/>
<comment type="caution">
    <text evidence="7">The sequence shown here is derived from an EMBL/GenBank/DDBJ whole genome shotgun (WGS) entry which is preliminary data.</text>
</comment>
<protein>
    <recommendedName>
        <fullName evidence="6">Major facilitator superfamily (MFS) profile domain-containing protein</fullName>
    </recommendedName>
</protein>
<keyword evidence="2 5" id="KW-0812">Transmembrane</keyword>
<feature type="transmembrane region" description="Helical" evidence="5">
    <location>
        <begin position="176"/>
        <end position="198"/>
    </location>
</feature>
<reference evidence="7 8" key="1">
    <citation type="journal article" date="2024" name="Commun. Biol.">
        <title>Comparative genomic analysis of thermophilic fungi reveals convergent evolutionary adaptations and gene losses.</title>
        <authorList>
            <person name="Steindorff A.S."/>
            <person name="Aguilar-Pontes M.V."/>
            <person name="Robinson A.J."/>
            <person name="Andreopoulos B."/>
            <person name="LaButti K."/>
            <person name="Kuo A."/>
            <person name="Mondo S."/>
            <person name="Riley R."/>
            <person name="Otillar R."/>
            <person name="Haridas S."/>
            <person name="Lipzen A."/>
            <person name="Grimwood J."/>
            <person name="Schmutz J."/>
            <person name="Clum A."/>
            <person name="Reid I.D."/>
            <person name="Moisan M.C."/>
            <person name="Butler G."/>
            <person name="Nguyen T.T.M."/>
            <person name="Dewar K."/>
            <person name="Conant G."/>
            <person name="Drula E."/>
            <person name="Henrissat B."/>
            <person name="Hansel C."/>
            <person name="Singer S."/>
            <person name="Hutchinson M.I."/>
            <person name="de Vries R.P."/>
            <person name="Natvig D.O."/>
            <person name="Powell A.J."/>
            <person name="Tsang A."/>
            <person name="Grigoriev I.V."/>
        </authorList>
    </citation>
    <scope>NUCLEOTIDE SEQUENCE [LARGE SCALE GENOMIC DNA]</scope>
    <source>
        <strain evidence="7 8">CBS 494.80</strain>
    </source>
</reference>
<evidence type="ECO:0000313" key="7">
    <source>
        <dbReference type="EMBL" id="KAL2066809.1"/>
    </source>
</evidence>
<dbReference type="PRINTS" id="PR01036">
    <property type="entry name" value="TCRTETB"/>
</dbReference>
<dbReference type="Pfam" id="PF07690">
    <property type="entry name" value="MFS_1"/>
    <property type="match status" value="1"/>
</dbReference>
<dbReference type="PANTHER" id="PTHR23502">
    <property type="entry name" value="MAJOR FACILITATOR SUPERFAMILY"/>
    <property type="match status" value="1"/>
</dbReference>
<evidence type="ECO:0000256" key="2">
    <source>
        <dbReference type="ARBA" id="ARBA00022692"/>
    </source>
</evidence>
<keyword evidence="8" id="KW-1185">Reference proteome</keyword>
<dbReference type="EMBL" id="JAZHXI010000010">
    <property type="protein sequence ID" value="KAL2066809.1"/>
    <property type="molecule type" value="Genomic_DNA"/>
</dbReference>
<feature type="transmembrane region" description="Helical" evidence="5">
    <location>
        <begin position="53"/>
        <end position="72"/>
    </location>
</feature>
<keyword evidence="4 5" id="KW-0472">Membrane</keyword>
<gene>
    <name evidence="7" type="ORF">VTL71DRAFT_1233</name>
</gene>
<dbReference type="Gene3D" id="1.20.1720.10">
    <property type="entry name" value="Multidrug resistance protein D"/>
    <property type="match status" value="1"/>
</dbReference>
<dbReference type="InterPro" id="IPR036259">
    <property type="entry name" value="MFS_trans_sf"/>
</dbReference>
<feature type="transmembrane region" description="Helical" evidence="5">
    <location>
        <begin position="296"/>
        <end position="316"/>
    </location>
</feature>
<feature type="transmembrane region" description="Helical" evidence="5">
    <location>
        <begin position="485"/>
        <end position="506"/>
    </location>
</feature>
<dbReference type="PROSITE" id="PS50850">
    <property type="entry name" value="MFS"/>
    <property type="match status" value="1"/>
</dbReference>
<evidence type="ECO:0000256" key="5">
    <source>
        <dbReference type="SAM" id="Phobius"/>
    </source>
</evidence>
<feature type="transmembrane region" description="Helical" evidence="5">
    <location>
        <begin position="84"/>
        <end position="105"/>
    </location>
</feature>
<feature type="transmembrane region" description="Helical" evidence="5">
    <location>
        <begin position="396"/>
        <end position="413"/>
    </location>
</feature>
<dbReference type="PANTHER" id="PTHR23502:SF151">
    <property type="entry name" value="MAJOR FACILITATOR SUPERFAMILY (MFS) PROFILE DOMAIN-CONTAINING PROTEIN"/>
    <property type="match status" value="1"/>
</dbReference>
<feature type="transmembrane region" description="Helical" evidence="5">
    <location>
        <begin position="140"/>
        <end position="164"/>
    </location>
</feature>
<accession>A0ABR4CAA7</accession>
<evidence type="ECO:0000313" key="8">
    <source>
        <dbReference type="Proteomes" id="UP001595075"/>
    </source>
</evidence>
<dbReference type="Gene3D" id="1.20.1250.20">
    <property type="entry name" value="MFS general substrate transporter like domains"/>
    <property type="match status" value="1"/>
</dbReference>
<dbReference type="Proteomes" id="UP001595075">
    <property type="component" value="Unassembled WGS sequence"/>
</dbReference>
<name>A0ABR4CAA7_9HELO</name>
<keyword evidence="3 5" id="KW-1133">Transmembrane helix</keyword>
<feature type="transmembrane region" description="Helical" evidence="5">
    <location>
        <begin position="336"/>
        <end position="360"/>
    </location>
</feature>
<sequence>MKAQTSPILLPMITTGQKLSDVQQSKKSEVKSGMLTEEAYTVFTLHKRKYMSYLMGIILTTSTLTATIYFPLIPMLSKNFSVSIQAINLTVTVYAICQAVSPIVFASLADARGRRPVILVLLTIYSLASLGLALNKNSYAGLVVLRGVQSFGGSATPAIAYGLVADVATLSERGNMLGVMLSTCNAISAIGPVIGGAVASKTGASTWVFLALMIISVTCLFLAGLTLPETSRSVVGNGSKSVHGIWKMWKLPLLDRYRGDHELGGMGVADEVENHSVSHGEQPRWNILSPLGALRIILYPDAAAVLVMIATSYTVYYTIQVAIPVIYKDIYGFNDLFVGLTFLPGLAGMTLGGILAGKLIDINFATTARKQIIDVFSASGAKPQDFPLEAARYRGIFPFIFFEVGLVAGYGWAVRAHVHVAVPLVIQFFACGTSTMFSHTASALLVDIFPNQSSTAYASSQVARCGLSAASAAVLQPLVDAVGRGWYFTGFATFIGLSGLVSVGISRTAGLKWRQKRQAKLPNTSP</sequence>
<evidence type="ECO:0000256" key="3">
    <source>
        <dbReference type="ARBA" id="ARBA00022989"/>
    </source>
</evidence>
<organism evidence="7 8">
    <name type="scientific">Oculimacula yallundae</name>
    <dbReference type="NCBI Taxonomy" id="86028"/>
    <lineage>
        <taxon>Eukaryota</taxon>
        <taxon>Fungi</taxon>
        <taxon>Dikarya</taxon>
        <taxon>Ascomycota</taxon>
        <taxon>Pezizomycotina</taxon>
        <taxon>Leotiomycetes</taxon>
        <taxon>Helotiales</taxon>
        <taxon>Ploettnerulaceae</taxon>
        <taxon>Oculimacula</taxon>
    </lineage>
</organism>
<dbReference type="InterPro" id="IPR011701">
    <property type="entry name" value="MFS"/>
</dbReference>
<feature type="transmembrane region" description="Helical" evidence="5">
    <location>
        <begin position="117"/>
        <end position="134"/>
    </location>
</feature>
<dbReference type="InterPro" id="IPR020846">
    <property type="entry name" value="MFS_dom"/>
</dbReference>
<comment type="subcellular location">
    <subcellularLocation>
        <location evidence="1">Membrane</location>
        <topology evidence="1">Multi-pass membrane protein</topology>
    </subcellularLocation>
</comment>
<evidence type="ECO:0000256" key="4">
    <source>
        <dbReference type="ARBA" id="ARBA00023136"/>
    </source>
</evidence>
<dbReference type="SUPFAM" id="SSF103473">
    <property type="entry name" value="MFS general substrate transporter"/>
    <property type="match status" value="1"/>
</dbReference>
<evidence type="ECO:0000256" key="1">
    <source>
        <dbReference type="ARBA" id="ARBA00004141"/>
    </source>
</evidence>
<feature type="domain" description="Major facilitator superfamily (MFS) profile" evidence="6">
    <location>
        <begin position="51"/>
        <end position="516"/>
    </location>
</feature>
<feature type="transmembrane region" description="Helical" evidence="5">
    <location>
        <begin position="204"/>
        <end position="227"/>
    </location>
</feature>
<evidence type="ECO:0000259" key="6">
    <source>
        <dbReference type="PROSITE" id="PS50850"/>
    </source>
</evidence>